<evidence type="ECO:0000256" key="2">
    <source>
        <dbReference type="ARBA" id="ARBA00007141"/>
    </source>
</evidence>
<protein>
    <recommendedName>
        <fullName evidence="8">C-8 sterol isomerase</fullName>
        <ecNumber evidence="8">5.-.-.-</ecNumber>
    </recommendedName>
    <alternativeName>
        <fullName evidence="8">Delta-8--delta-7 sterol isomerase</fullName>
    </alternativeName>
</protein>
<dbReference type="Pfam" id="PF04622">
    <property type="entry name" value="ERG2_Sigma1R"/>
    <property type="match status" value="1"/>
</dbReference>
<accession>A0A9W6YL74</accession>
<keyword evidence="6" id="KW-0472">Membrane</keyword>
<keyword evidence="10" id="KW-1185">Reference proteome</keyword>
<evidence type="ECO:0000256" key="3">
    <source>
        <dbReference type="ARBA" id="ARBA00022692"/>
    </source>
</evidence>
<dbReference type="PANTHER" id="PTHR10868">
    <property type="entry name" value="SIGMA 1-TYPE OPIOID RECEPTOR-RELATED"/>
    <property type="match status" value="1"/>
</dbReference>
<keyword evidence="5" id="KW-1133">Transmembrane helix</keyword>
<sequence>MKLLFLALAPFAIWYALNALFYTWLPTNYIFDKDVLQKISQDVIERHPDGNNTALFIDLADSLIEEYGPKYVNKLNFDDWVFNNAGGAMGQMFILHASISEYLIIFGTAVGTEGHSGIHFADDYFTILTGEQYAAFPNQLTKSVYKPGEQNWMKYGEFRQYSMPGGSYALEMAQGWIPAMLPFGFLDTFSSTLDFITLGRTIFFTGRDMIKNLLQGKF</sequence>
<comment type="caution">
    <text evidence="9">The sequence shown here is derived from an EMBL/GenBank/DDBJ whole genome shotgun (WGS) entry which is preliminary data.</text>
</comment>
<name>A0A9W6YL74_AMBMO</name>
<evidence type="ECO:0000256" key="6">
    <source>
        <dbReference type="ARBA" id="ARBA00023136"/>
    </source>
</evidence>
<organism evidence="9 10">
    <name type="scientific">Ambrosiozyma monospora</name>
    <name type="common">Yeast</name>
    <name type="synonym">Endomycopsis monosporus</name>
    <dbReference type="NCBI Taxonomy" id="43982"/>
    <lineage>
        <taxon>Eukaryota</taxon>
        <taxon>Fungi</taxon>
        <taxon>Dikarya</taxon>
        <taxon>Ascomycota</taxon>
        <taxon>Saccharomycotina</taxon>
        <taxon>Pichiomycetes</taxon>
        <taxon>Pichiales</taxon>
        <taxon>Pichiaceae</taxon>
        <taxon>Ambrosiozyma</taxon>
    </lineage>
</organism>
<dbReference type="OrthoDB" id="347124at2759"/>
<comment type="similarity">
    <text evidence="2 8">Belongs to the ERG2 family.</text>
</comment>
<evidence type="ECO:0000313" key="10">
    <source>
        <dbReference type="Proteomes" id="UP001165063"/>
    </source>
</evidence>
<evidence type="ECO:0000256" key="8">
    <source>
        <dbReference type="RuleBase" id="RU368083"/>
    </source>
</evidence>
<evidence type="ECO:0000256" key="4">
    <source>
        <dbReference type="ARBA" id="ARBA00022824"/>
    </source>
</evidence>
<dbReference type="Proteomes" id="UP001165063">
    <property type="component" value="Unassembled WGS sequence"/>
</dbReference>
<keyword evidence="4" id="KW-0256">Endoplasmic reticulum</keyword>
<dbReference type="EMBL" id="BSXU01000107">
    <property type="protein sequence ID" value="GMG19339.1"/>
    <property type="molecule type" value="Genomic_DNA"/>
</dbReference>
<dbReference type="GO" id="GO:0006696">
    <property type="term" value="P:ergosterol biosynthetic process"/>
    <property type="evidence" value="ECO:0007669"/>
    <property type="project" value="TreeGrafter"/>
</dbReference>
<evidence type="ECO:0000313" key="9">
    <source>
        <dbReference type="EMBL" id="GMG19339.1"/>
    </source>
</evidence>
<reference evidence="9" key="1">
    <citation type="submission" date="2023-04" db="EMBL/GenBank/DDBJ databases">
        <title>Ambrosiozyma monospora NBRC 1965.</title>
        <authorList>
            <person name="Ichikawa N."/>
            <person name="Sato H."/>
            <person name="Tonouchi N."/>
        </authorList>
    </citation>
    <scope>NUCLEOTIDE SEQUENCE</scope>
    <source>
        <strain evidence="9">NBRC 1965</strain>
    </source>
</reference>
<dbReference type="GO" id="GO:0005789">
    <property type="term" value="C:endoplasmic reticulum membrane"/>
    <property type="evidence" value="ECO:0007669"/>
    <property type="project" value="UniProtKB-SubCell"/>
</dbReference>
<comment type="function">
    <text evidence="8">Catalyzes the reaction which results in unsaturation at C-7 in the B ring of sterols.</text>
</comment>
<dbReference type="PANTHER" id="PTHR10868:SF1">
    <property type="entry name" value="SIGMA NON-OPIOID INTRACELLULAR RECEPTOR 1"/>
    <property type="match status" value="1"/>
</dbReference>
<dbReference type="AlphaFoldDB" id="A0A9W6YL74"/>
<gene>
    <name evidence="9" type="ORF">Amon01_000039200</name>
</gene>
<proteinExistence type="inferred from homology"/>
<comment type="pathway">
    <text evidence="7 8">Steroid metabolism; ergosterol biosynthesis.</text>
</comment>
<evidence type="ECO:0000256" key="5">
    <source>
        <dbReference type="ARBA" id="ARBA00022989"/>
    </source>
</evidence>
<dbReference type="InterPro" id="IPR006716">
    <property type="entry name" value="ERG2_sigma1_rcpt-like"/>
</dbReference>
<evidence type="ECO:0000256" key="1">
    <source>
        <dbReference type="ARBA" id="ARBA00004586"/>
    </source>
</evidence>
<dbReference type="EC" id="5.-.-.-" evidence="8"/>
<comment type="subcellular location">
    <subcellularLocation>
        <location evidence="1">Endoplasmic reticulum membrane</location>
    </subcellularLocation>
</comment>
<keyword evidence="3" id="KW-0812">Transmembrane</keyword>
<evidence type="ECO:0000256" key="7">
    <source>
        <dbReference type="ARBA" id="ARBA00029435"/>
    </source>
</evidence>